<name>A0A1M7HGS0_9BACT</name>
<feature type="chain" id="PRO_5013201059" description="DUF4397 domain-containing protein" evidence="1">
    <location>
        <begin position="20"/>
        <end position="185"/>
    </location>
</feature>
<dbReference type="EMBL" id="FRAS01000049">
    <property type="protein sequence ID" value="SHM27654.1"/>
    <property type="molecule type" value="Genomic_DNA"/>
</dbReference>
<dbReference type="Proteomes" id="UP000183947">
    <property type="component" value="Unassembled WGS sequence"/>
</dbReference>
<evidence type="ECO:0000313" key="2">
    <source>
        <dbReference type="EMBL" id="SHM27654.1"/>
    </source>
</evidence>
<keyword evidence="3" id="KW-1185">Reference proteome</keyword>
<proteinExistence type="predicted"/>
<protein>
    <recommendedName>
        <fullName evidence="4">DUF4397 domain-containing protein</fullName>
    </recommendedName>
</protein>
<reference evidence="3" key="1">
    <citation type="submission" date="2016-11" db="EMBL/GenBank/DDBJ databases">
        <authorList>
            <person name="Varghese N."/>
            <person name="Submissions S."/>
        </authorList>
    </citation>
    <scope>NUCLEOTIDE SEQUENCE [LARGE SCALE GENOMIC DNA]</scope>
    <source>
        <strain evidence="3">DSM 18569</strain>
    </source>
</reference>
<dbReference type="OrthoDB" id="881763at2"/>
<keyword evidence="1" id="KW-0732">Signal</keyword>
<evidence type="ECO:0008006" key="4">
    <source>
        <dbReference type="Google" id="ProtNLM"/>
    </source>
</evidence>
<dbReference type="AlphaFoldDB" id="A0A1M7HGS0"/>
<feature type="signal peptide" evidence="1">
    <location>
        <begin position="1"/>
        <end position="19"/>
    </location>
</feature>
<dbReference type="STRING" id="1121959.SAMN02746009_04228"/>
<accession>A0A1M7HGS0</accession>
<organism evidence="2 3">
    <name type="scientific">Hymenobacter psychrotolerans DSM 18569</name>
    <dbReference type="NCBI Taxonomy" id="1121959"/>
    <lineage>
        <taxon>Bacteria</taxon>
        <taxon>Pseudomonadati</taxon>
        <taxon>Bacteroidota</taxon>
        <taxon>Cytophagia</taxon>
        <taxon>Cytophagales</taxon>
        <taxon>Hymenobacteraceae</taxon>
        <taxon>Hymenobacter</taxon>
    </lineage>
</organism>
<dbReference type="RefSeq" id="WP_073289174.1">
    <property type="nucleotide sequence ID" value="NZ_FRAS01000049.1"/>
</dbReference>
<dbReference type="PROSITE" id="PS51257">
    <property type="entry name" value="PROKAR_LIPOPROTEIN"/>
    <property type="match status" value="1"/>
</dbReference>
<evidence type="ECO:0000256" key="1">
    <source>
        <dbReference type="SAM" id="SignalP"/>
    </source>
</evidence>
<evidence type="ECO:0000313" key="3">
    <source>
        <dbReference type="Proteomes" id="UP000183947"/>
    </source>
</evidence>
<sequence>MKTFLFLLLALLLTASACKKDSPEAGLPPATQRGANTGGCLINGERFVAMGWGGSLLSNPIPPLGGGFFYDSLYSLRINGVYQNQNTTLTLFFRSQALGTHYLNQNTLSLDQGGLRIETLNHATLMASGPSELYITNSRNTGIIILSYANKTNGISAGTFEFTAASQADPAKTITITHGRFDRKQ</sequence>
<gene>
    <name evidence="2" type="ORF">SAMN02746009_04228</name>
</gene>